<keyword evidence="9" id="KW-1185">Reference proteome</keyword>
<evidence type="ECO:0000256" key="4">
    <source>
        <dbReference type="ARBA" id="ARBA00022989"/>
    </source>
</evidence>
<evidence type="ECO:0000256" key="1">
    <source>
        <dbReference type="ARBA" id="ARBA00004651"/>
    </source>
</evidence>
<keyword evidence="4 6" id="KW-1133">Transmembrane helix</keyword>
<feature type="transmembrane region" description="Helical" evidence="6">
    <location>
        <begin position="44"/>
        <end position="64"/>
    </location>
</feature>
<evidence type="ECO:0000256" key="3">
    <source>
        <dbReference type="ARBA" id="ARBA00022692"/>
    </source>
</evidence>
<dbReference type="InterPro" id="IPR011577">
    <property type="entry name" value="Cyt_b561_bac/Ni-Hgenase"/>
</dbReference>
<organism evidence="8 9">
    <name type="scientific">Aeromonas jandaei</name>
    <dbReference type="NCBI Taxonomy" id="650"/>
    <lineage>
        <taxon>Bacteria</taxon>
        <taxon>Pseudomonadati</taxon>
        <taxon>Pseudomonadota</taxon>
        <taxon>Gammaproteobacteria</taxon>
        <taxon>Aeromonadales</taxon>
        <taxon>Aeromonadaceae</taxon>
        <taxon>Aeromonas</taxon>
    </lineage>
</organism>
<evidence type="ECO:0000313" key="9">
    <source>
        <dbReference type="Proteomes" id="UP000595481"/>
    </source>
</evidence>
<feature type="domain" description="Cytochrome b561 bacterial/Ni-hydrogenase" evidence="7">
    <location>
        <begin position="9"/>
        <end position="168"/>
    </location>
</feature>
<evidence type="ECO:0000259" key="7">
    <source>
        <dbReference type="Pfam" id="PF01292"/>
    </source>
</evidence>
<keyword evidence="2" id="KW-1003">Cell membrane</keyword>
<reference evidence="8 9" key="1">
    <citation type="submission" date="2020-12" db="EMBL/GenBank/DDBJ databases">
        <title>FDA dAtabase for Regulatory Grade micrObial Sequences (FDA-ARGOS): Supporting development and validation of Infectious Disease Dx tests.</title>
        <authorList>
            <person name="Sproer C."/>
            <person name="Gronow S."/>
            <person name="Severitt S."/>
            <person name="Schroder I."/>
            <person name="Tallon L."/>
            <person name="Sadzewicz L."/>
            <person name="Zhao X."/>
            <person name="Boylan J."/>
            <person name="Ott S."/>
            <person name="Bowen H."/>
            <person name="Vavikolanu K."/>
            <person name="Mehta A."/>
            <person name="Aluvathingal J."/>
            <person name="Nadendla S."/>
            <person name="Lowell S."/>
            <person name="Myers T."/>
            <person name="Yan Y."/>
            <person name="Sichtig H."/>
        </authorList>
    </citation>
    <scope>NUCLEOTIDE SEQUENCE [LARGE SCALE GENOMIC DNA]</scope>
    <source>
        <strain evidence="8 9">FDAARGOS_986</strain>
    </source>
</reference>
<sequence>MTTSSEVKVWDPLIRLFHWATVTLCLLNFFVLEEGSKPHRYVGYTLAFLLLVRVVWGFAGSYYARFGQWWPTPGKVRSYLQQLLKGRHPYYLGHNPMGALMIWLLLLLLVSTITTGWLTTWDAFWGEDWLEELHGTIANTLLAAVGVHAAVVILTDRLTRSDLLCAMIVGKKRVPADARVEDPRND</sequence>
<dbReference type="Proteomes" id="UP000595481">
    <property type="component" value="Chromosome"/>
</dbReference>
<evidence type="ECO:0000313" key="8">
    <source>
        <dbReference type="EMBL" id="QQB18568.1"/>
    </source>
</evidence>
<keyword evidence="5 6" id="KW-0472">Membrane</keyword>
<dbReference type="InterPro" id="IPR016174">
    <property type="entry name" value="Di-haem_cyt_TM"/>
</dbReference>
<evidence type="ECO:0000256" key="5">
    <source>
        <dbReference type="ARBA" id="ARBA00023136"/>
    </source>
</evidence>
<dbReference type="PANTHER" id="PTHR30485:SF2">
    <property type="entry name" value="BLL0597 PROTEIN"/>
    <property type="match status" value="1"/>
</dbReference>
<comment type="subcellular location">
    <subcellularLocation>
        <location evidence="1">Cell membrane</location>
        <topology evidence="1">Multi-pass membrane protein</topology>
    </subcellularLocation>
</comment>
<dbReference type="SUPFAM" id="SSF81342">
    <property type="entry name" value="Transmembrane di-heme cytochromes"/>
    <property type="match status" value="1"/>
</dbReference>
<evidence type="ECO:0000256" key="2">
    <source>
        <dbReference type="ARBA" id="ARBA00022475"/>
    </source>
</evidence>
<dbReference type="InterPro" id="IPR051542">
    <property type="entry name" value="Hydrogenase_cytochrome"/>
</dbReference>
<proteinExistence type="predicted"/>
<dbReference type="Gene3D" id="1.20.950.20">
    <property type="entry name" value="Transmembrane di-heme cytochromes, Chain C"/>
    <property type="match status" value="1"/>
</dbReference>
<evidence type="ECO:0000256" key="6">
    <source>
        <dbReference type="SAM" id="Phobius"/>
    </source>
</evidence>
<dbReference type="PANTHER" id="PTHR30485">
    <property type="entry name" value="NI/FE-HYDROGENASE 1 B-TYPE CYTOCHROME SUBUNIT"/>
    <property type="match status" value="1"/>
</dbReference>
<dbReference type="GeneID" id="69552297"/>
<gene>
    <name evidence="8" type="ORF">I6H43_13435</name>
</gene>
<keyword evidence="3 6" id="KW-0812">Transmembrane</keyword>
<name>A0A7T4A766_AERJA</name>
<feature type="transmembrane region" description="Helical" evidence="6">
    <location>
        <begin position="12"/>
        <end position="32"/>
    </location>
</feature>
<dbReference type="EMBL" id="CP066092">
    <property type="protein sequence ID" value="QQB18568.1"/>
    <property type="molecule type" value="Genomic_DNA"/>
</dbReference>
<protein>
    <submittedName>
        <fullName evidence="8">Cytochrome b/b6 domain-containing protein</fullName>
    </submittedName>
</protein>
<dbReference type="RefSeq" id="WP_042032683.1">
    <property type="nucleotide sequence ID" value="NZ_CAWMFX010000047.1"/>
</dbReference>
<dbReference type="Pfam" id="PF01292">
    <property type="entry name" value="Ni_hydr_CYTB"/>
    <property type="match status" value="1"/>
</dbReference>
<feature type="transmembrane region" description="Helical" evidence="6">
    <location>
        <begin position="133"/>
        <end position="154"/>
    </location>
</feature>
<accession>A0A7T4A766</accession>
<feature type="transmembrane region" description="Helical" evidence="6">
    <location>
        <begin position="100"/>
        <end position="121"/>
    </location>
</feature>